<dbReference type="GO" id="GO:0016787">
    <property type="term" value="F:hydrolase activity"/>
    <property type="evidence" value="ECO:0007669"/>
    <property type="project" value="UniProtKB-KW"/>
</dbReference>
<dbReference type="InterPro" id="IPR052193">
    <property type="entry name" value="Peptidase_C59"/>
</dbReference>
<feature type="domain" description="Choloylglycine hydrolase/NAAA C-terminal" evidence="3">
    <location>
        <begin position="2"/>
        <end position="311"/>
    </location>
</feature>
<evidence type="ECO:0000256" key="1">
    <source>
        <dbReference type="ARBA" id="ARBA00006625"/>
    </source>
</evidence>
<dbReference type="SUPFAM" id="SSF56235">
    <property type="entry name" value="N-terminal nucleophile aminohydrolases (Ntn hydrolases)"/>
    <property type="match status" value="1"/>
</dbReference>
<protein>
    <recommendedName>
        <fullName evidence="3">Choloylglycine hydrolase/NAAA C-terminal domain-containing protein</fullName>
    </recommendedName>
</protein>
<dbReference type="EMBL" id="JYGE01000005">
    <property type="protein sequence ID" value="PSJ31205.1"/>
    <property type="molecule type" value="Genomic_DNA"/>
</dbReference>
<dbReference type="CDD" id="cd00542">
    <property type="entry name" value="Ntn_PVA"/>
    <property type="match status" value="1"/>
</dbReference>
<dbReference type="Proteomes" id="UP000241434">
    <property type="component" value="Unassembled WGS sequence"/>
</dbReference>
<dbReference type="AlphaFoldDB" id="A0A2P7PZS7"/>
<dbReference type="PANTHER" id="PTHR35527:SF2">
    <property type="entry name" value="HYDROLASE"/>
    <property type="match status" value="1"/>
</dbReference>
<sequence>MCTHIVLKNSNSNLISARTMDFSLELNPLFVSFPRNYEMNLIFEGKLNKHYAFCGLGKNVGDYYLADGINEHGLSCAALYFEGFSSYSKEKYKDKVNLAPHEFLHYILSNFKSSQEILENIENINILDHTLDFIGKAAPLHWVITDSSSRSIIIEPLDEGLKVYENKVGVLTNSPDLDWHYTNLRNYIGLDIHQREDRKIGDLLLQPFGQGSGSFGLPGDFTPPSRFVRTLFNKLSCNVGESQEDLLADSCAILNNVMITKGSVKTINNSIDYTQYVSYIMHDTLTYYFKTYTNPNIRSFSLLDSNIDDDKILVLEIDDKFSAKDILKNNI</sequence>
<organism evidence="4 5">
    <name type="scientific">Peptostreptococcus russellii</name>
    <dbReference type="NCBI Taxonomy" id="215200"/>
    <lineage>
        <taxon>Bacteria</taxon>
        <taxon>Bacillati</taxon>
        <taxon>Bacillota</taxon>
        <taxon>Clostridia</taxon>
        <taxon>Peptostreptococcales</taxon>
        <taxon>Peptostreptococcaceae</taxon>
        <taxon>Peptostreptococcus</taxon>
    </lineage>
</organism>
<proteinExistence type="inferred from homology"/>
<dbReference type="InterPro" id="IPR029055">
    <property type="entry name" value="Ntn_hydrolases_N"/>
</dbReference>
<comment type="similarity">
    <text evidence="1">Belongs to the peptidase C59 family.</text>
</comment>
<dbReference type="InterPro" id="IPR029132">
    <property type="entry name" value="CBAH/NAAA_C"/>
</dbReference>
<dbReference type="RefSeq" id="WP_106776938.1">
    <property type="nucleotide sequence ID" value="NZ_JBGGGQ010000006.1"/>
</dbReference>
<dbReference type="OrthoDB" id="9794717at2"/>
<dbReference type="Gene3D" id="3.60.60.10">
    <property type="entry name" value="Penicillin V Acylase, Chain A"/>
    <property type="match status" value="1"/>
</dbReference>
<keyword evidence="5" id="KW-1185">Reference proteome</keyword>
<evidence type="ECO:0000259" key="3">
    <source>
        <dbReference type="Pfam" id="PF02275"/>
    </source>
</evidence>
<reference evidence="4" key="1">
    <citation type="thesis" date="2015" institute="Rutgers" country="The State University of New Jersey, 14 College Farm Rd., New Brunswick, NJ, USA">
        <title>Ammonia toxicity in bacteria and its implications for treatment of and resource recovery from highly nitrogenous organic wastes.</title>
        <authorList>
            <person name="Luther A.K."/>
        </authorList>
    </citation>
    <scope>NUCLEOTIDE SEQUENCE</scope>
    <source>
        <strain evidence="4">RT-10B</strain>
    </source>
</reference>
<comment type="caution">
    <text evidence="4">The sequence shown here is derived from an EMBL/GenBank/DDBJ whole genome shotgun (WGS) entry which is preliminary data.</text>
</comment>
<evidence type="ECO:0000313" key="4">
    <source>
        <dbReference type="EMBL" id="PSJ31205.1"/>
    </source>
</evidence>
<name>A0A2P7PZS7_9FIRM</name>
<dbReference type="Pfam" id="PF02275">
    <property type="entry name" value="CBAH"/>
    <property type="match status" value="1"/>
</dbReference>
<accession>A0A2P7PZS7</accession>
<keyword evidence="2" id="KW-0378">Hydrolase</keyword>
<dbReference type="PANTHER" id="PTHR35527">
    <property type="entry name" value="CHOLOYLGLYCINE HYDROLASE"/>
    <property type="match status" value="1"/>
</dbReference>
<evidence type="ECO:0000313" key="5">
    <source>
        <dbReference type="Proteomes" id="UP000241434"/>
    </source>
</evidence>
<gene>
    <name evidence="4" type="ORF">UF10_06060</name>
</gene>
<evidence type="ECO:0000256" key="2">
    <source>
        <dbReference type="ARBA" id="ARBA00022801"/>
    </source>
</evidence>